<feature type="transmembrane region" description="Helical" evidence="1">
    <location>
        <begin position="70"/>
        <end position="89"/>
    </location>
</feature>
<feature type="transmembrane region" description="Helical" evidence="1">
    <location>
        <begin position="258"/>
        <end position="275"/>
    </location>
</feature>
<evidence type="ECO:0000313" key="3">
    <source>
        <dbReference type="Proteomes" id="UP000236950"/>
    </source>
</evidence>
<feature type="transmembrane region" description="Helical" evidence="1">
    <location>
        <begin position="6"/>
        <end position="23"/>
    </location>
</feature>
<sequence>KNGTLYITISISFFIYMISFVIFENLNVKVYNILIIIYATLILLFTINIFNTYFTEIFISSQYLVPGKNSKGPMIVFSILFGIFLILNLKSRILKIFFSFSIVFEFLVLNLIRNRSSLVALYLVIFILILKSLKLKRISSILILTIVILSILLFAIFASDLVTSIIAWLIEVFVKNFNIHDLSNLSSGRLDFYARALSTFEKNPIIGTLGVQNYYVDNAFLLVLANYGLIGAIFYIPFILFVLYTIIINLRRNSIKDLRFYVSLVWLTALSISLFEGLAPFGPGTTYIIAWILLPLIISKNREKRMRI</sequence>
<feature type="non-terminal residue" evidence="2">
    <location>
        <position position="1"/>
    </location>
</feature>
<comment type="caution">
    <text evidence="2">The sequence shown here is derived from an EMBL/GenBank/DDBJ whole genome shotgun (WGS) entry which is preliminary data.</text>
</comment>
<protein>
    <recommendedName>
        <fullName evidence="4">O-antigen polymerase</fullName>
    </recommendedName>
</protein>
<keyword evidence="1" id="KW-0812">Transmembrane</keyword>
<feature type="transmembrane region" description="Helical" evidence="1">
    <location>
        <begin position="141"/>
        <end position="170"/>
    </location>
</feature>
<feature type="transmembrane region" description="Helical" evidence="1">
    <location>
        <begin position="219"/>
        <end position="246"/>
    </location>
</feature>
<dbReference type="EMBL" id="JALY01000157">
    <property type="protein sequence ID" value="POZ92386.1"/>
    <property type="molecule type" value="Genomic_DNA"/>
</dbReference>
<dbReference type="AlphaFoldDB" id="A0A2S5EGX2"/>
<evidence type="ECO:0000256" key="1">
    <source>
        <dbReference type="SAM" id="Phobius"/>
    </source>
</evidence>
<evidence type="ECO:0000313" key="2">
    <source>
        <dbReference type="EMBL" id="POZ92386.1"/>
    </source>
</evidence>
<evidence type="ECO:0008006" key="4">
    <source>
        <dbReference type="Google" id="ProtNLM"/>
    </source>
</evidence>
<organism evidence="2 3">
    <name type="scientific">Petrotoga halophila DSM 16923</name>
    <dbReference type="NCBI Taxonomy" id="1122953"/>
    <lineage>
        <taxon>Bacteria</taxon>
        <taxon>Thermotogati</taxon>
        <taxon>Thermotogota</taxon>
        <taxon>Thermotogae</taxon>
        <taxon>Petrotogales</taxon>
        <taxon>Petrotogaceae</taxon>
        <taxon>Petrotoga</taxon>
    </lineage>
</organism>
<proteinExistence type="predicted"/>
<reference evidence="2 3" key="1">
    <citation type="submission" date="2014-01" db="EMBL/GenBank/DDBJ databases">
        <title>Comparative genomics of Petrotoga.</title>
        <authorList>
            <person name="Chow K."/>
            <person name="Charchuk R."/>
            <person name="Nesbo C.L."/>
        </authorList>
    </citation>
    <scope>NUCLEOTIDE SEQUENCE [LARGE SCALE GENOMIC DNA]</scope>
    <source>
        <strain evidence="2 3">DSM 16923</strain>
    </source>
</reference>
<keyword evidence="1" id="KW-1133">Transmembrane helix</keyword>
<gene>
    <name evidence="2" type="ORF">AA81_07525</name>
</gene>
<keyword evidence="3" id="KW-1185">Reference proteome</keyword>
<dbReference type="Proteomes" id="UP000236950">
    <property type="component" value="Unassembled WGS sequence"/>
</dbReference>
<feature type="transmembrane region" description="Helical" evidence="1">
    <location>
        <begin position="96"/>
        <end position="112"/>
    </location>
</feature>
<feature type="transmembrane region" description="Helical" evidence="1">
    <location>
        <begin position="118"/>
        <end position="134"/>
    </location>
</feature>
<name>A0A2S5EGX2_9BACT</name>
<feature type="transmembrane region" description="Helical" evidence="1">
    <location>
        <begin position="281"/>
        <end position="298"/>
    </location>
</feature>
<dbReference type="RefSeq" id="WP_211292674.1">
    <property type="nucleotide sequence ID" value="NZ_JALY01000157.1"/>
</dbReference>
<accession>A0A2S5EGX2</accession>
<keyword evidence="1" id="KW-0472">Membrane</keyword>
<feature type="transmembrane region" description="Helical" evidence="1">
    <location>
        <begin position="30"/>
        <end position="50"/>
    </location>
</feature>